<evidence type="ECO:0000256" key="1">
    <source>
        <dbReference type="SAM" id="MobiDB-lite"/>
    </source>
</evidence>
<keyword evidence="3" id="KW-1185">Reference proteome</keyword>
<organism evidence="2 3">
    <name type="scientific">Pipistrellus nathusii</name>
    <name type="common">Nathusius' pipistrelle</name>
    <dbReference type="NCBI Taxonomy" id="59473"/>
    <lineage>
        <taxon>Eukaryota</taxon>
        <taxon>Metazoa</taxon>
        <taxon>Chordata</taxon>
        <taxon>Craniata</taxon>
        <taxon>Vertebrata</taxon>
        <taxon>Euteleostomi</taxon>
        <taxon>Mammalia</taxon>
        <taxon>Eutheria</taxon>
        <taxon>Laurasiatheria</taxon>
        <taxon>Chiroptera</taxon>
        <taxon>Yangochiroptera</taxon>
        <taxon>Vespertilionidae</taxon>
        <taxon>Pipistrellus</taxon>
    </lineage>
</organism>
<accession>A0ABP0A9L8</accession>
<dbReference type="Proteomes" id="UP001314169">
    <property type="component" value="Chromosome 6"/>
</dbReference>
<feature type="region of interest" description="Disordered" evidence="1">
    <location>
        <begin position="74"/>
        <end position="96"/>
    </location>
</feature>
<evidence type="ECO:0000313" key="2">
    <source>
        <dbReference type="EMBL" id="CAK6447213.1"/>
    </source>
</evidence>
<gene>
    <name evidence="2" type="ORF">MPIPNATIZW_LOCUS15519</name>
</gene>
<reference evidence="2" key="1">
    <citation type="submission" date="2023-12" db="EMBL/GenBank/DDBJ databases">
        <authorList>
            <person name="Brown T."/>
        </authorList>
    </citation>
    <scope>NUCLEOTIDE SEQUENCE</scope>
</reference>
<proteinExistence type="predicted"/>
<sequence>MPCSSWSIWKHRVNIPLSRASPPQGWTSFSSGALGSRPAPILRAQAGESRQRVSTGPHAFMSREELKQICPQARPWSQPLSRPHSAHKLPAPARSPRSCLPWRALCLLCPERLLSPLDHSALFASTPSRPHAASITHV</sequence>
<name>A0ABP0A9L8_PIPNA</name>
<evidence type="ECO:0000313" key="3">
    <source>
        <dbReference type="Proteomes" id="UP001314169"/>
    </source>
</evidence>
<protein>
    <submittedName>
        <fullName evidence="2">Uncharacterized protein</fullName>
    </submittedName>
</protein>
<dbReference type="EMBL" id="OY882863">
    <property type="protein sequence ID" value="CAK6447213.1"/>
    <property type="molecule type" value="Genomic_DNA"/>
</dbReference>